<comment type="caution">
    <text evidence="3">The sequence shown here is derived from an EMBL/GenBank/DDBJ whole genome shotgun (WGS) entry which is preliminary data.</text>
</comment>
<proteinExistence type="predicted"/>
<dbReference type="PANTHER" id="PTHR35936">
    <property type="entry name" value="MEMBRANE-BOUND LYTIC MUREIN TRANSGLYCOSYLASE F"/>
    <property type="match status" value="1"/>
</dbReference>
<accession>A0ABT0H2B4</accession>
<reference evidence="3" key="1">
    <citation type="submission" date="2022-04" db="EMBL/GenBank/DDBJ databases">
        <title>Roseibium sp. CAU 1639 isolated from mud.</title>
        <authorList>
            <person name="Kim W."/>
        </authorList>
    </citation>
    <scope>NUCLEOTIDE SEQUENCE</scope>
    <source>
        <strain evidence="3">CAU 1639</strain>
    </source>
</reference>
<dbReference type="Pfam" id="PF00497">
    <property type="entry name" value="SBP_bac_3"/>
    <property type="match status" value="1"/>
</dbReference>
<gene>
    <name evidence="3" type="ORF">M0H32_27060</name>
</gene>
<name>A0ABT0H2B4_9HYPH</name>
<evidence type="ECO:0000313" key="3">
    <source>
        <dbReference type="EMBL" id="MCK7615833.1"/>
    </source>
</evidence>
<sequence>MLLSSCIRFFVGLALTVPLLLPVRADELVMATDDWPPFRISNEQGLIGLDLDLIDEIAKRTGASLTIAKMPWGRALTSMQTGDVDVMTGLAYRDERAQYIAYTDTPYFKCTTAFYTIAGQAQKIKTYEDLARYQVGYVLHSAYFDRFDNDVSLDKVGVAQEQILIDMLMKRRFGVMIGTDCQVDYFIKRQGFAGKIEKAPYNPGNAVDLFLGVSKKSDWAGKLDLLNKVVKDLVDEGFVDKISEEYYGTHS</sequence>
<evidence type="ECO:0000259" key="2">
    <source>
        <dbReference type="SMART" id="SM00062"/>
    </source>
</evidence>
<dbReference type="Proteomes" id="UP001431221">
    <property type="component" value="Unassembled WGS sequence"/>
</dbReference>
<keyword evidence="4" id="KW-1185">Reference proteome</keyword>
<dbReference type="EMBL" id="JALNMJ010000032">
    <property type="protein sequence ID" value="MCK7615833.1"/>
    <property type="molecule type" value="Genomic_DNA"/>
</dbReference>
<dbReference type="Gene3D" id="3.40.190.10">
    <property type="entry name" value="Periplasmic binding protein-like II"/>
    <property type="match status" value="2"/>
</dbReference>
<dbReference type="PANTHER" id="PTHR35936:SF19">
    <property type="entry name" value="AMINO-ACID-BINDING PROTEIN YXEM-RELATED"/>
    <property type="match status" value="1"/>
</dbReference>
<evidence type="ECO:0000256" key="1">
    <source>
        <dbReference type="ARBA" id="ARBA00022729"/>
    </source>
</evidence>
<evidence type="ECO:0000313" key="4">
    <source>
        <dbReference type="Proteomes" id="UP001431221"/>
    </source>
</evidence>
<dbReference type="SUPFAM" id="SSF53850">
    <property type="entry name" value="Periplasmic binding protein-like II"/>
    <property type="match status" value="1"/>
</dbReference>
<dbReference type="InterPro" id="IPR001638">
    <property type="entry name" value="Solute-binding_3/MltF_N"/>
</dbReference>
<organism evidence="3 4">
    <name type="scientific">Roseibium sediminicola</name>
    <dbReference type="NCBI Taxonomy" id="2933272"/>
    <lineage>
        <taxon>Bacteria</taxon>
        <taxon>Pseudomonadati</taxon>
        <taxon>Pseudomonadota</taxon>
        <taxon>Alphaproteobacteria</taxon>
        <taxon>Hyphomicrobiales</taxon>
        <taxon>Stappiaceae</taxon>
        <taxon>Roseibium</taxon>
    </lineage>
</organism>
<keyword evidence="1" id="KW-0732">Signal</keyword>
<protein>
    <submittedName>
        <fullName evidence="3">Transporter substrate-binding domain-containing protein</fullName>
    </submittedName>
</protein>
<dbReference type="SMART" id="SM00062">
    <property type="entry name" value="PBPb"/>
    <property type="match status" value="1"/>
</dbReference>
<dbReference type="RefSeq" id="WP_248159670.1">
    <property type="nucleotide sequence ID" value="NZ_JALNMJ010000032.1"/>
</dbReference>
<feature type="domain" description="Solute-binding protein family 3/N-terminal" evidence="2">
    <location>
        <begin position="27"/>
        <end position="250"/>
    </location>
</feature>